<keyword evidence="1" id="KW-1133">Transmembrane helix</keyword>
<protein>
    <submittedName>
        <fullName evidence="2">Uncharacterized protein</fullName>
    </submittedName>
</protein>
<keyword evidence="3" id="KW-1185">Reference proteome</keyword>
<organism evidence="2 3">
    <name type="scientific">Atta colombica</name>
    <dbReference type="NCBI Taxonomy" id="520822"/>
    <lineage>
        <taxon>Eukaryota</taxon>
        <taxon>Metazoa</taxon>
        <taxon>Ecdysozoa</taxon>
        <taxon>Arthropoda</taxon>
        <taxon>Hexapoda</taxon>
        <taxon>Insecta</taxon>
        <taxon>Pterygota</taxon>
        <taxon>Neoptera</taxon>
        <taxon>Endopterygota</taxon>
        <taxon>Hymenoptera</taxon>
        <taxon>Apocrita</taxon>
        <taxon>Aculeata</taxon>
        <taxon>Formicoidea</taxon>
        <taxon>Formicidae</taxon>
        <taxon>Myrmicinae</taxon>
        <taxon>Atta</taxon>
    </lineage>
</organism>
<name>A0A151I1J4_9HYME</name>
<proteinExistence type="predicted"/>
<dbReference type="AlphaFoldDB" id="A0A151I1J4"/>
<accession>A0A151I1J4</accession>
<evidence type="ECO:0000313" key="3">
    <source>
        <dbReference type="Proteomes" id="UP000078540"/>
    </source>
</evidence>
<evidence type="ECO:0000256" key="1">
    <source>
        <dbReference type="SAM" id="Phobius"/>
    </source>
</evidence>
<dbReference type="EMBL" id="KQ976576">
    <property type="protein sequence ID" value="KYM80079.1"/>
    <property type="molecule type" value="Genomic_DNA"/>
</dbReference>
<keyword evidence="1" id="KW-0472">Membrane</keyword>
<feature type="transmembrane region" description="Helical" evidence="1">
    <location>
        <begin position="39"/>
        <end position="56"/>
    </location>
</feature>
<gene>
    <name evidence="2" type="ORF">ALC53_09478</name>
</gene>
<keyword evidence="1" id="KW-0812">Transmembrane</keyword>
<dbReference type="Proteomes" id="UP000078540">
    <property type="component" value="Unassembled WGS sequence"/>
</dbReference>
<reference evidence="2 3" key="1">
    <citation type="submission" date="2015-09" db="EMBL/GenBank/DDBJ databases">
        <title>Atta colombica WGS genome.</title>
        <authorList>
            <person name="Nygaard S."/>
            <person name="Hu H."/>
            <person name="Boomsma J."/>
            <person name="Zhang G."/>
        </authorList>
    </citation>
    <scope>NUCLEOTIDE SEQUENCE [LARGE SCALE GENOMIC DNA]</scope>
    <source>
        <strain evidence="2">Treedump-2</strain>
        <tissue evidence="2">Whole body</tissue>
    </source>
</reference>
<sequence length="95" mass="11140">MNKDYVFRGFLLSISILGMPTFREPCSPHQSEEQPDTKLFLQVVPFYITLLVGMVGRKKRIMGEERKKGRGNQSIFNNRENDFLYFIYIVATIFI</sequence>
<evidence type="ECO:0000313" key="2">
    <source>
        <dbReference type="EMBL" id="KYM80079.1"/>
    </source>
</evidence>